<protein>
    <submittedName>
        <fullName evidence="2">EthD family reductase</fullName>
    </submittedName>
</protein>
<feature type="domain" description="EthD" evidence="1">
    <location>
        <begin position="9"/>
        <end position="89"/>
    </location>
</feature>
<accession>A0A7W1XRE3</accession>
<keyword evidence="3" id="KW-1185">Reference proteome</keyword>
<evidence type="ECO:0000313" key="2">
    <source>
        <dbReference type="EMBL" id="MBA4601899.1"/>
    </source>
</evidence>
<evidence type="ECO:0000313" key="3">
    <source>
        <dbReference type="Proteomes" id="UP000538292"/>
    </source>
</evidence>
<dbReference type="PANTHER" id="PTHR40260:SF2">
    <property type="entry name" value="BLR8190 PROTEIN"/>
    <property type="match status" value="1"/>
</dbReference>
<proteinExistence type="predicted"/>
<reference evidence="2 3" key="1">
    <citation type="submission" date="2020-07" db="EMBL/GenBank/DDBJ databases">
        <title>Thermoactinomyces phylogeny.</title>
        <authorList>
            <person name="Dunlap C."/>
        </authorList>
    </citation>
    <scope>NUCLEOTIDE SEQUENCE [LARGE SCALE GENOMIC DNA]</scope>
    <source>
        <strain evidence="2 3">AMNI-1</strain>
    </source>
</reference>
<dbReference type="Proteomes" id="UP000538292">
    <property type="component" value="Unassembled WGS sequence"/>
</dbReference>
<dbReference type="GO" id="GO:0016491">
    <property type="term" value="F:oxidoreductase activity"/>
    <property type="evidence" value="ECO:0007669"/>
    <property type="project" value="InterPro"/>
</dbReference>
<dbReference type="InterPro" id="IPR011008">
    <property type="entry name" value="Dimeric_a/b-barrel"/>
</dbReference>
<dbReference type="PANTHER" id="PTHR40260">
    <property type="entry name" value="BLR8190 PROTEIN"/>
    <property type="match status" value="1"/>
</dbReference>
<dbReference type="EMBL" id="JACEOL010000019">
    <property type="protein sequence ID" value="MBA4601899.1"/>
    <property type="molecule type" value="Genomic_DNA"/>
</dbReference>
<dbReference type="Gene3D" id="3.30.70.100">
    <property type="match status" value="1"/>
</dbReference>
<sequence length="104" mass="11624">MVKLTALYKQPEDQKSFDEHYYQTHLPLAGKMPGLVKVEVTRYSATPMGDKSPYYLQADLYFEDKKALDDAMKSPEGKAAAKDVMSFAGKLVTMIIGEVQGETK</sequence>
<dbReference type="InterPro" id="IPR009799">
    <property type="entry name" value="EthD_dom"/>
</dbReference>
<dbReference type="RefSeq" id="WP_181738871.1">
    <property type="nucleotide sequence ID" value="NZ_JACEOL010000019.1"/>
</dbReference>
<organism evidence="2 3">
    <name type="scientific">Thermoactinomyces mirandus</name>
    <dbReference type="NCBI Taxonomy" id="2756294"/>
    <lineage>
        <taxon>Bacteria</taxon>
        <taxon>Bacillati</taxon>
        <taxon>Bacillota</taxon>
        <taxon>Bacilli</taxon>
        <taxon>Bacillales</taxon>
        <taxon>Thermoactinomycetaceae</taxon>
        <taxon>Thermoactinomyces</taxon>
    </lineage>
</organism>
<dbReference type="AlphaFoldDB" id="A0A7W1XRE3"/>
<evidence type="ECO:0000259" key="1">
    <source>
        <dbReference type="Pfam" id="PF07110"/>
    </source>
</evidence>
<comment type="caution">
    <text evidence="2">The sequence shown here is derived from an EMBL/GenBank/DDBJ whole genome shotgun (WGS) entry which is preliminary data.</text>
</comment>
<gene>
    <name evidence="2" type="ORF">H2C83_06115</name>
</gene>
<dbReference type="Pfam" id="PF07110">
    <property type="entry name" value="EthD"/>
    <property type="match status" value="1"/>
</dbReference>
<dbReference type="NCBIfam" id="TIGR02118">
    <property type="entry name" value="EthD family reductase"/>
    <property type="match status" value="1"/>
</dbReference>
<name>A0A7W1XRE3_9BACL</name>
<dbReference type="SUPFAM" id="SSF54909">
    <property type="entry name" value="Dimeric alpha+beta barrel"/>
    <property type="match status" value="1"/>
</dbReference>